<comment type="function">
    <text evidence="1 5">PPIases accelerate the folding of proteins. It catalyzes the cis-trans isomerization of proline imidic peptide bonds in oligopeptides.</text>
</comment>
<dbReference type="EMBL" id="JAESVB010000002">
    <property type="protein sequence ID" value="MCB8875067.1"/>
    <property type="molecule type" value="Genomic_DNA"/>
</dbReference>
<dbReference type="PANTHER" id="PTHR45625:SF4">
    <property type="entry name" value="PEPTIDYLPROLYL ISOMERASE DOMAIN AND WD REPEAT-CONTAINING PROTEIN 1"/>
    <property type="match status" value="1"/>
</dbReference>
<dbReference type="GO" id="GO:0003755">
    <property type="term" value="F:peptidyl-prolyl cis-trans isomerase activity"/>
    <property type="evidence" value="ECO:0007669"/>
    <property type="project" value="UniProtKB-UniRule"/>
</dbReference>
<evidence type="ECO:0000256" key="4">
    <source>
        <dbReference type="ARBA" id="ARBA00023235"/>
    </source>
</evidence>
<dbReference type="InterPro" id="IPR024936">
    <property type="entry name" value="Cyclophilin-type_PPIase"/>
</dbReference>
<dbReference type="Gene3D" id="2.40.100.10">
    <property type="entry name" value="Cyclophilin-like"/>
    <property type="match status" value="1"/>
</dbReference>
<dbReference type="InterPro" id="IPR002130">
    <property type="entry name" value="Cyclophilin-type_PPIase_dom"/>
</dbReference>
<comment type="catalytic activity">
    <reaction evidence="5">
        <text>[protein]-peptidylproline (omega=180) = [protein]-peptidylproline (omega=0)</text>
        <dbReference type="Rhea" id="RHEA:16237"/>
        <dbReference type="Rhea" id="RHEA-COMP:10747"/>
        <dbReference type="Rhea" id="RHEA-COMP:10748"/>
        <dbReference type="ChEBI" id="CHEBI:83833"/>
        <dbReference type="ChEBI" id="CHEBI:83834"/>
        <dbReference type="EC" id="5.2.1.8"/>
    </reaction>
</comment>
<evidence type="ECO:0000313" key="7">
    <source>
        <dbReference type="EMBL" id="MCB8875067.1"/>
    </source>
</evidence>
<dbReference type="PANTHER" id="PTHR45625">
    <property type="entry name" value="PEPTIDYL-PROLYL CIS-TRANS ISOMERASE-RELATED"/>
    <property type="match status" value="1"/>
</dbReference>
<organism evidence="7 8">
    <name type="scientific">Acidisoma silvae</name>
    <dbReference type="NCBI Taxonomy" id="2802396"/>
    <lineage>
        <taxon>Bacteria</taxon>
        <taxon>Pseudomonadati</taxon>
        <taxon>Pseudomonadota</taxon>
        <taxon>Alphaproteobacteria</taxon>
        <taxon>Acetobacterales</taxon>
        <taxon>Acidocellaceae</taxon>
        <taxon>Acidisoma</taxon>
    </lineage>
</organism>
<comment type="similarity">
    <text evidence="2 5">Belongs to the cyclophilin-type PPIase family.</text>
</comment>
<dbReference type="Pfam" id="PF00160">
    <property type="entry name" value="Pro_isomerase"/>
    <property type="match status" value="1"/>
</dbReference>
<keyword evidence="8" id="KW-1185">Reference proteome</keyword>
<evidence type="ECO:0000256" key="3">
    <source>
        <dbReference type="ARBA" id="ARBA00023110"/>
    </source>
</evidence>
<reference evidence="7" key="2">
    <citation type="submission" date="2021-01" db="EMBL/GenBank/DDBJ databases">
        <authorList>
            <person name="Mieszkin S."/>
            <person name="Pouder E."/>
            <person name="Alain K."/>
        </authorList>
    </citation>
    <scope>NUCLEOTIDE SEQUENCE</scope>
    <source>
        <strain evidence="7">HW T2.11</strain>
    </source>
</reference>
<dbReference type="AlphaFoldDB" id="A0A963YR64"/>
<accession>A0A963YR64</accession>
<dbReference type="CDD" id="cd00317">
    <property type="entry name" value="cyclophilin"/>
    <property type="match status" value="1"/>
</dbReference>
<dbReference type="SUPFAM" id="SSF50891">
    <property type="entry name" value="Cyclophilin-like"/>
    <property type="match status" value="1"/>
</dbReference>
<gene>
    <name evidence="7" type="ORF">ASILVAE211_07730</name>
</gene>
<reference evidence="7" key="1">
    <citation type="journal article" date="2021" name="Microorganisms">
        <title>Acidisoma silvae sp. nov. and Acidisomacellulosilytica sp. nov., Two Acidophilic Bacteria Isolated from Decaying Wood, Hydrolyzing Cellulose and Producing Poly-3-hydroxybutyrate.</title>
        <authorList>
            <person name="Mieszkin S."/>
            <person name="Pouder E."/>
            <person name="Uroz S."/>
            <person name="Simon-Colin C."/>
            <person name="Alain K."/>
        </authorList>
    </citation>
    <scope>NUCLEOTIDE SEQUENCE</scope>
    <source>
        <strain evidence="7">HW T2.11</strain>
    </source>
</reference>
<proteinExistence type="inferred from homology"/>
<evidence type="ECO:0000259" key="6">
    <source>
        <dbReference type="PROSITE" id="PS50072"/>
    </source>
</evidence>
<evidence type="ECO:0000256" key="5">
    <source>
        <dbReference type="RuleBase" id="RU363019"/>
    </source>
</evidence>
<dbReference type="Proteomes" id="UP000708298">
    <property type="component" value="Unassembled WGS sequence"/>
</dbReference>
<keyword evidence="3 5" id="KW-0697">Rotamase</keyword>
<dbReference type="PIRSF" id="PIRSF001467">
    <property type="entry name" value="Peptidylpro_ismrse"/>
    <property type="match status" value="1"/>
</dbReference>
<dbReference type="EC" id="5.2.1.8" evidence="5"/>
<name>A0A963YR64_9PROT</name>
<comment type="caution">
    <text evidence="7">The sequence shown here is derived from an EMBL/GenBank/DDBJ whole genome shotgun (WGS) entry which is preliminary data.</text>
</comment>
<dbReference type="RefSeq" id="WP_227320708.1">
    <property type="nucleotide sequence ID" value="NZ_JAESVB010000002.1"/>
</dbReference>
<feature type="domain" description="PPIase cyclophilin-type" evidence="6">
    <location>
        <begin position="7"/>
        <end position="160"/>
    </location>
</feature>
<evidence type="ECO:0000313" key="8">
    <source>
        <dbReference type="Proteomes" id="UP000708298"/>
    </source>
</evidence>
<dbReference type="PRINTS" id="PR00153">
    <property type="entry name" value="CSAPPISMRASE"/>
</dbReference>
<evidence type="ECO:0000256" key="2">
    <source>
        <dbReference type="ARBA" id="ARBA00007365"/>
    </source>
</evidence>
<dbReference type="PROSITE" id="PS50072">
    <property type="entry name" value="CSA_PPIASE_2"/>
    <property type="match status" value="1"/>
</dbReference>
<dbReference type="GO" id="GO:0006457">
    <property type="term" value="P:protein folding"/>
    <property type="evidence" value="ECO:0007669"/>
    <property type="project" value="InterPro"/>
</dbReference>
<evidence type="ECO:0000256" key="1">
    <source>
        <dbReference type="ARBA" id="ARBA00002388"/>
    </source>
</evidence>
<dbReference type="InterPro" id="IPR044666">
    <property type="entry name" value="Cyclophilin_A-like"/>
</dbReference>
<sequence>MSEAQAASDTLDMQLKYGTVVIKLRPDIAPEASARLLKLAGEGFYDNTPFHRVIPGFMAQGGDPTGTGTGGSSLPDLPAEFTNDAKFLTGTVGMARTANPNSANSQFFICLAPTPWLDGQYTIVGQVVSGMDFVQDIKKGVGQSGSVTDPDRIIHMTVAK</sequence>
<keyword evidence="4 5" id="KW-0413">Isomerase</keyword>
<dbReference type="InterPro" id="IPR020892">
    <property type="entry name" value="Cyclophilin-type_PPIase_CS"/>
</dbReference>
<dbReference type="PROSITE" id="PS00170">
    <property type="entry name" value="CSA_PPIASE_1"/>
    <property type="match status" value="1"/>
</dbReference>
<protein>
    <recommendedName>
        <fullName evidence="5">Peptidyl-prolyl cis-trans isomerase</fullName>
        <shortName evidence="5">PPIase</shortName>
        <ecNumber evidence="5">5.2.1.8</ecNumber>
    </recommendedName>
</protein>
<dbReference type="InterPro" id="IPR029000">
    <property type="entry name" value="Cyclophilin-like_dom_sf"/>
</dbReference>